<dbReference type="SMART" id="SM00355">
    <property type="entry name" value="ZnF_C2H2"/>
    <property type="match status" value="5"/>
</dbReference>
<dbReference type="Gene3D" id="3.30.160.60">
    <property type="entry name" value="Classic Zinc Finger"/>
    <property type="match status" value="1"/>
</dbReference>
<dbReference type="STRING" id="5539.A0A3E2GUN6"/>
<dbReference type="Proteomes" id="UP000258309">
    <property type="component" value="Unassembled WGS sequence"/>
</dbReference>
<comment type="caution">
    <text evidence="4">The sequence shown here is derived from an EMBL/GenBank/DDBJ whole genome shotgun (WGS) entry which is preliminary data.</text>
</comment>
<feature type="domain" description="NACHT" evidence="3">
    <location>
        <begin position="281"/>
        <end position="422"/>
    </location>
</feature>
<dbReference type="OrthoDB" id="4062651at2759"/>
<name>A0A3E2GUN6_SCYLI</name>
<reference evidence="4 5" key="1">
    <citation type="submission" date="2018-05" db="EMBL/GenBank/DDBJ databases">
        <title>Draft genome sequence of Scytalidium lignicola DSM 105466, a ubiquitous saprotrophic fungus.</title>
        <authorList>
            <person name="Buettner E."/>
            <person name="Gebauer A.M."/>
            <person name="Hofrichter M."/>
            <person name="Liers C."/>
            <person name="Kellner H."/>
        </authorList>
    </citation>
    <scope>NUCLEOTIDE SEQUENCE [LARGE SCALE GENOMIC DNA]</scope>
    <source>
        <strain evidence="4 5">DSM 105466</strain>
    </source>
</reference>
<dbReference type="Gene3D" id="3.40.50.300">
    <property type="entry name" value="P-loop containing nucleotide triphosphate hydrolases"/>
    <property type="match status" value="1"/>
</dbReference>
<evidence type="ECO:0000256" key="1">
    <source>
        <dbReference type="ARBA" id="ARBA00022737"/>
    </source>
</evidence>
<organism evidence="4 5">
    <name type="scientific">Scytalidium lignicola</name>
    <name type="common">Hyphomycete</name>
    <dbReference type="NCBI Taxonomy" id="5539"/>
    <lineage>
        <taxon>Eukaryota</taxon>
        <taxon>Fungi</taxon>
        <taxon>Dikarya</taxon>
        <taxon>Ascomycota</taxon>
        <taxon>Pezizomycotina</taxon>
        <taxon>Leotiomycetes</taxon>
        <taxon>Leotiomycetes incertae sedis</taxon>
        <taxon>Scytalidium</taxon>
    </lineage>
</organism>
<dbReference type="InterPro" id="IPR056884">
    <property type="entry name" value="NPHP3-like_N"/>
</dbReference>
<keyword evidence="5" id="KW-1185">Reference proteome</keyword>
<protein>
    <recommendedName>
        <fullName evidence="3">NACHT domain-containing protein</fullName>
    </recommendedName>
</protein>
<evidence type="ECO:0000256" key="2">
    <source>
        <dbReference type="SAM" id="MobiDB-lite"/>
    </source>
</evidence>
<dbReference type="AlphaFoldDB" id="A0A3E2GUN6"/>
<dbReference type="OMA" id="ISAYICR"/>
<keyword evidence="1" id="KW-0677">Repeat</keyword>
<dbReference type="InterPro" id="IPR056125">
    <property type="entry name" value="DUF7708"/>
</dbReference>
<dbReference type="Pfam" id="PF24809">
    <property type="entry name" value="DUF7708"/>
    <property type="match status" value="1"/>
</dbReference>
<dbReference type="PANTHER" id="PTHR10039">
    <property type="entry name" value="AMELOGENIN"/>
    <property type="match status" value="1"/>
</dbReference>
<dbReference type="InterPro" id="IPR013087">
    <property type="entry name" value="Znf_C2H2_type"/>
</dbReference>
<accession>A0A3E2GUN6</accession>
<dbReference type="SUPFAM" id="SSF52540">
    <property type="entry name" value="P-loop containing nucleoside triphosphate hydrolases"/>
    <property type="match status" value="1"/>
</dbReference>
<gene>
    <name evidence="4" type="ORF">B7463_g11594</name>
</gene>
<dbReference type="PROSITE" id="PS50837">
    <property type="entry name" value="NACHT"/>
    <property type="match status" value="1"/>
</dbReference>
<dbReference type="InterPro" id="IPR007111">
    <property type="entry name" value="NACHT_NTPase"/>
</dbReference>
<feature type="non-terminal residue" evidence="4">
    <location>
        <position position="1030"/>
    </location>
</feature>
<feature type="region of interest" description="Disordered" evidence="2">
    <location>
        <begin position="986"/>
        <end position="1030"/>
    </location>
</feature>
<dbReference type="InterPro" id="IPR027417">
    <property type="entry name" value="P-loop_NTPase"/>
</dbReference>
<dbReference type="EMBL" id="NCSJ02000406">
    <property type="protein sequence ID" value="RFU24742.1"/>
    <property type="molecule type" value="Genomic_DNA"/>
</dbReference>
<evidence type="ECO:0000313" key="4">
    <source>
        <dbReference type="EMBL" id="RFU24742.1"/>
    </source>
</evidence>
<evidence type="ECO:0000313" key="5">
    <source>
        <dbReference type="Proteomes" id="UP000258309"/>
    </source>
</evidence>
<evidence type="ECO:0000259" key="3">
    <source>
        <dbReference type="PROSITE" id="PS50837"/>
    </source>
</evidence>
<sequence length="1030" mass="117413">MSTAASPSPQARIIFQDAFNRFEQTVHFDDKREFQLTTLQDVREAARQIERDLGDRGCLRNMRRLQPFFNGLDQYSKIIEVLCNGTPYLPYIWAPVKLMLKLASDFLSSFDKLIGAYVRIAENLPRFDRLSVAFQGTSDFQQVLAMVYSDILEFHRRAYKFFRRRGWSCFFDSTWAQFDRRFSGILEDLAVHSDLVDKEANALHISQAAEMRSRAAKEISESERHRSSIQMQAVNVWLDANLALLHDELDRLAYHCYPGSTDWIIKSSKMNAWLQNRTGQLICWLVGKPGAGKSVICSKLIQDLQKDQQCSTIFYLCNHFSTSPNEAGQILRSLVSQMVQQSPDLVPYILDECVSRGVPASGSQLRKMIPKLLMGFSCLRIIVDGLDEIEESQQRQVLSDLIDFATKPLGPGSSCKILIASRDVTVISRFLSQRMVLSLGDDLQAFQAAVQPYVHHELSQIRNALSDIEVEESTMAIIERRLVEKANGMFLWVRLVIATLEASYTVSDLLKATETLPDGIERAYGRILEHISSRLHPKQREIAMQILELVCFARRPLKPYEIQSAIGLGQHGITFHNGVTASETMLDLCRPLIERGPRDAVIFAHFTVKEFMLHTISGPFITALNAERNISLALVTYLCSSFALIDSRVRDEEKIADVAKGFHGLHLYANEFWVAHFLEYIEVNTELDQHMLDPVLERVLALCDAHDLITLPTDDTEEEEDLVSRESQQPDGHPALQKLEAHFDIRDFLGKIIEYREKTHEAQLQASGDLPILDPELDPLMFSKLRVKYTRLVCQILNMNHVDGISDIQLAKFRQTEGQSAFVCRFQGCLRSTDGFSTRSECEAHELGHVRRFFCDDPSCPFKRIPLTSPAALQQHNHTYHAESFGIDTSTTFRGKQVKDYLKSAQEGLRCRYTGCNAPPFQTQYLLRSHANVHSLSRPHHCPVKGCPRGQGGKGFKRKNEMVRHGLVHDSVGYVCPFCPDREHRYPRPDAPQRHTRVHHTDKDKDDPLLMEILSQRSDGPNRGRRRRKV</sequence>
<proteinExistence type="predicted"/>
<dbReference type="Pfam" id="PF24883">
    <property type="entry name" value="NPHP3_N"/>
    <property type="match status" value="1"/>
</dbReference>
<feature type="non-terminal residue" evidence="4">
    <location>
        <position position="1"/>
    </location>
</feature>
<dbReference type="PANTHER" id="PTHR10039:SF14">
    <property type="entry name" value="NACHT DOMAIN-CONTAINING PROTEIN"/>
    <property type="match status" value="1"/>
</dbReference>
<feature type="compositionally biased region" description="Basic and acidic residues" evidence="2">
    <location>
        <begin position="986"/>
        <end position="1008"/>
    </location>
</feature>